<keyword evidence="2" id="KW-0378">Hydrolase</keyword>
<proteinExistence type="predicted"/>
<feature type="domain" description="AB hydrolase-1" evidence="1">
    <location>
        <begin position="3"/>
        <end position="219"/>
    </location>
</feature>
<dbReference type="InterPro" id="IPR029058">
    <property type="entry name" value="AB_hydrolase_fold"/>
</dbReference>
<dbReference type="Pfam" id="PF12697">
    <property type="entry name" value="Abhydrolase_6"/>
    <property type="match status" value="1"/>
</dbReference>
<dbReference type="SUPFAM" id="SSF53474">
    <property type="entry name" value="alpha/beta-Hydrolases"/>
    <property type="match status" value="1"/>
</dbReference>
<dbReference type="Gene3D" id="3.40.50.1820">
    <property type="entry name" value="alpha/beta hydrolase"/>
    <property type="match status" value="1"/>
</dbReference>
<evidence type="ECO:0000313" key="3">
    <source>
        <dbReference type="Proteomes" id="UP000320244"/>
    </source>
</evidence>
<dbReference type="PANTHER" id="PTHR43329">
    <property type="entry name" value="EPOXIDE HYDROLASE"/>
    <property type="match status" value="1"/>
</dbReference>
<dbReference type="Proteomes" id="UP000320244">
    <property type="component" value="Unassembled WGS sequence"/>
</dbReference>
<dbReference type="OrthoDB" id="9773549at2"/>
<dbReference type="GO" id="GO:0016787">
    <property type="term" value="F:hydrolase activity"/>
    <property type="evidence" value="ECO:0007669"/>
    <property type="project" value="UniProtKB-KW"/>
</dbReference>
<evidence type="ECO:0000313" key="2">
    <source>
        <dbReference type="EMBL" id="TWP35262.1"/>
    </source>
</evidence>
<organism evidence="2 3">
    <name type="scientific">Leekyejoonella antrihumi</name>
    <dbReference type="NCBI Taxonomy" id="1660198"/>
    <lineage>
        <taxon>Bacteria</taxon>
        <taxon>Bacillati</taxon>
        <taxon>Actinomycetota</taxon>
        <taxon>Actinomycetes</taxon>
        <taxon>Micrococcales</taxon>
        <taxon>Dermacoccaceae</taxon>
        <taxon>Leekyejoonella</taxon>
    </lineage>
</organism>
<reference evidence="2 3" key="1">
    <citation type="submission" date="2019-05" db="EMBL/GenBank/DDBJ databases">
        <authorList>
            <person name="Lee S.D."/>
        </authorList>
    </citation>
    <scope>NUCLEOTIDE SEQUENCE [LARGE SCALE GENOMIC DNA]</scope>
    <source>
        <strain evidence="2 3">C5-26</strain>
    </source>
</reference>
<sequence length="227" mass="23873">MDIVLIAGMWLDATAWKDVLPALAELGHRPVALTLPGQGDGDTTATYADQVAAVTAAVDAAAGPALVVGHSAACALAWVAADARPTKVARVALIGGMPNADGETYFGAFEPVDGVVPFPGWGTFEGPDSDDMPTELKAAVAHGAIAVPAAITHGVVQLSDERRYDVPVTMVCPEFTPDQAKEWVKTGEIPELAKARRVDYVDIDSGHWPMYTKPVELARILADCTRT</sequence>
<dbReference type="EMBL" id="VCQV01000020">
    <property type="protein sequence ID" value="TWP35262.1"/>
    <property type="molecule type" value="Genomic_DNA"/>
</dbReference>
<name>A0A563DZ68_9MICO</name>
<accession>A0A563DZ68</accession>
<reference evidence="2 3" key="2">
    <citation type="submission" date="2019-08" db="EMBL/GenBank/DDBJ databases">
        <title>Jejuicoccus antrihumi gen. nov., sp. nov., a new member of the family Dermacoccaceae isolated from a cave.</title>
        <authorList>
            <person name="Schumann P."/>
            <person name="Kim I.S."/>
        </authorList>
    </citation>
    <scope>NUCLEOTIDE SEQUENCE [LARGE SCALE GENOMIC DNA]</scope>
    <source>
        <strain evidence="2 3">C5-26</strain>
    </source>
</reference>
<gene>
    <name evidence="2" type="ORF">FGL98_14145</name>
</gene>
<keyword evidence="3" id="KW-1185">Reference proteome</keyword>
<protein>
    <submittedName>
        <fullName evidence="2">Alpha/beta hydrolase</fullName>
    </submittedName>
</protein>
<dbReference type="InterPro" id="IPR000073">
    <property type="entry name" value="AB_hydrolase_1"/>
</dbReference>
<comment type="caution">
    <text evidence="2">The sequence shown here is derived from an EMBL/GenBank/DDBJ whole genome shotgun (WGS) entry which is preliminary data.</text>
</comment>
<dbReference type="AlphaFoldDB" id="A0A563DZ68"/>
<evidence type="ECO:0000259" key="1">
    <source>
        <dbReference type="Pfam" id="PF12697"/>
    </source>
</evidence>
<dbReference type="RefSeq" id="WP_146317532.1">
    <property type="nucleotide sequence ID" value="NZ_VCQV01000020.1"/>
</dbReference>